<comment type="caution">
    <text evidence="2">The sequence shown here is derived from an EMBL/GenBank/DDBJ whole genome shotgun (WGS) entry which is preliminary data.</text>
</comment>
<organism evidence="2">
    <name type="scientific">marine sediment metagenome</name>
    <dbReference type="NCBI Taxonomy" id="412755"/>
    <lineage>
        <taxon>unclassified sequences</taxon>
        <taxon>metagenomes</taxon>
        <taxon>ecological metagenomes</taxon>
    </lineage>
</organism>
<dbReference type="EMBL" id="BART01012783">
    <property type="protein sequence ID" value="GAG85314.1"/>
    <property type="molecule type" value="Genomic_DNA"/>
</dbReference>
<protein>
    <submittedName>
        <fullName evidence="2">Uncharacterized protein</fullName>
    </submittedName>
</protein>
<sequence>MFLAGTLIMIMSVLMVAGAIFVSFFATSLEMKISSSCLNLFTS</sequence>
<proteinExistence type="predicted"/>
<feature type="non-terminal residue" evidence="2">
    <location>
        <position position="43"/>
    </location>
</feature>
<evidence type="ECO:0000313" key="2">
    <source>
        <dbReference type="EMBL" id="GAG85314.1"/>
    </source>
</evidence>
<reference evidence="2" key="1">
    <citation type="journal article" date="2014" name="Front. Microbiol.">
        <title>High frequency of phylogenetically diverse reductive dehalogenase-homologous genes in deep subseafloor sedimentary metagenomes.</title>
        <authorList>
            <person name="Kawai M."/>
            <person name="Futagami T."/>
            <person name="Toyoda A."/>
            <person name="Takaki Y."/>
            <person name="Nishi S."/>
            <person name="Hori S."/>
            <person name="Arai W."/>
            <person name="Tsubouchi T."/>
            <person name="Morono Y."/>
            <person name="Uchiyama I."/>
            <person name="Ito T."/>
            <person name="Fujiyama A."/>
            <person name="Inagaki F."/>
            <person name="Takami H."/>
        </authorList>
    </citation>
    <scope>NUCLEOTIDE SEQUENCE</scope>
    <source>
        <strain evidence="2">Expedition CK06-06</strain>
    </source>
</reference>
<keyword evidence="1" id="KW-0472">Membrane</keyword>
<keyword evidence="1" id="KW-1133">Transmembrane helix</keyword>
<feature type="transmembrane region" description="Helical" evidence="1">
    <location>
        <begin position="6"/>
        <end position="26"/>
    </location>
</feature>
<evidence type="ECO:0000256" key="1">
    <source>
        <dbReference type="SAM" id="Phobius"/>
    </source>
</evidence>
<dbReference type="AlphaFoldDB" id="X1AR99"/>
<keyword evidence="1" id="KW-0812">Transmembrane</keyword>
<name>X1AR99_9ZZZZ</name>
<gene>
    <name evidence="2" type="ORF">S01H4_26490</name>
</gene>
<accession>X1AR99</accession>